<name>A0A7S1TEU2_9RHOD</name>
<dbReference type="InterPro" id="IPR001179">
    <property type="entry name" value="PPIase_FKBP_dom"/>
</dbReference>
<dbReference type="EC" id="5.2.1.8" evidence="2 5"/>
<accession>A0A7S1TEU2</accession>
<dbReference type="Pfam" id="PF00254">
    <property type="entry name" value="FKBP_C"/>
    <property type="match status" value="1"/>
</dbReference>
<keyword evidence="4 5" id="KW-0413">Isomerase</keyword>
<feature type="domain" description="PPIase FKBP-type" evidence="7">
    <location>
        <begin position="57"/>
        <end position="148"/>
    </location>
</feature>
<gene>
    <name evidence="8" type="ORF">CCAE0312_LOCUS6514</name>
</gene>
<evidence type="ECO:0000256" key="1">
    <source>
        <dbReference type="ARBA" id="ARBA00000971"/>
    </source>
</evidence>
<feature type="region of interest" description="Disordered" evidence="6">
    <location>
        <begin position="151"/>
        <end position="216"/>
    </location>
</feature>
<dbReference type="EMBL" id="HBGH01011724">
    <property type="protein sequence ID" value="CAD9234425.1"/>
    <property type="molecule type" value="Transcribed_RNA"/>
</dbReference>
<dbReference type="PANTHER" id="PTHR10516:SF443">
    <property type="entry name" value="FK506-BINDING PROTEIN 59-RELATED"/>
    <property type="match status" value="1"/>
</dbReference>
<protein>
    <recommendedName>
        <fullName evidence="2 5">peptidylprolyl isomerase</fullName>
        <ecNumber evidence="2 5">5.2.1.8</ecNumber>
    </recommendedName>
</protein>
<dbReference type="GO" id="GO:0003755">
    <property type="term" value="F:peptidyl-prolyl cis-trans isomerase activity"/>
    <property type="evidence" value="ECO:0007669"/>
    <property type="project" value="UniProtKB-KW"/>
</dbReference>
<dbReference type="InterPro" id="IPR050689">
    <property type="entry name" value="FKBP-type_PPIase"/>
</dbReference>
<evidence type="ECO:0000256" key="4">
    <source>
        <dbReference type="ARBA" id="ARBA00023235"/>
    </source>
</evidence>
<dbReference type="AlphaFoldDB" id="A0A7S1TEU2"/>
<reference evidence="8" key="1">
    <citation type="submission" date="2021-01" db="EMBL/GenBank/DDBJ databases">
        <authorList>
            <person name="Corre E."/>
            <person name="Pelletier E."/>
            <person name="Niang G."/>
            <person name="Scheremetjew M."/>
            <person name="Finn R."/>
            <person name="Kale V."/>
            <person name="Holt S."/>
            <person name="Cochrane G."/>
            <person name="Meng A."/>
            <person name="Brown T."/>
            <person name="Cohen L."/>
        </authorList>
    </citation>
    <scope>NUCLEOTIDE SEQUENCE</scope>
    <source>
        <strain evidence="8">SAG 36.94</strain>
    </source>
</reference>
<dbReference type="PROSITE" id="PS50059">
    <property type="entry name" value="FKBP_PPIASE"/>
    <property type="match status" value="1"/>
</dbReference>
<feature type="compositionally biased region" description="Basic and acidic residues" evidence="6">
    <location>
        <begin position="163"/>
        <end position="192"/>
    </location>
</feature>
<organism evidence="8">
    <name type="scientific">Compsopogon caeruleus</name>
    <dbReference type="NCBI Taxonomy" id="31354"/>
    <lineage>
        <taxon>Eukaryota</taxon>
        <taxon>Rhodophyta</taxon>
        <taxon>Compsopogonophyceae</taxon>
        <taxon>Compsopogonales</taxon>
        <taxon>Compsopogonaceae</taxon>
        <taxon>Compsopogon</taxon>
    </lineage>
</organism>
<sequence>MEDDFVAFESVAEESTSLFLKAEDEDLNLEDLCGDAGVLLKRVRIAQDRSRRPSKDLPYVEVHYQGYLATTGEKFDSSRDSGYSFVVMLSEKQRTVIRGWEKALPHMCIGDSCELEVSAEYGYGKDGSPPDIPPDATLRFEIEVLDVRRTPKPEELGSLGESNEARLEQVRRERELAAQRRLEEKAAKEAAKADAAARAQARLANKGQKKGGKKRG</sequence>
<feature type="compositionally biased region" description="Basic residues" evidence="6">
    <location>
        <begin position="207"/>
        <end position="216"/>
    </location>
</feature>
<feature type="compositionally biased region" description="Low complexity" evidence="6">
    <location>
        <begin position="193"/>
        <end position="206"/>
    </location>
</feature>
<keyword evidence="3 5" id="KW-0697">Rotamase</keyword>
<proteinExistence type="predicted"/>
<dbReference type="PANTHER" id="PTHR10516">
    <property type="entry name" value="PEPTIDYL-PROLYL CIS-TRANS ISOMERASE"/>
    <property type="match status" value="1"/>
</dbReference>
<evidence type="ECO:0000259" key="7">
    <source>
        <dbReference type="PROSITE" id="PS50059"/>
    </source>
</evidence>
<dbReference type="InterPro" id="IPR046357">
    <property type="entry name" value="PPIase_dom_sf"/>
</dbReference>
<dbReference type="Gene3D" id="3.10.50.40">
    <property type="match status" value="1"/>
</dbReference>
<dbReference type="SUPFAM" id="SSF54534">
    <property type="entry name" value="FKBP-like"/>
    <property type="match status" value="1"/>
</dbReference>
<evidence type="ECO:0000256" key="2">
    <source>
        <dbReference type="ARBA" id="ARBA00013194"/>
    </source>
</evidence>
<evidence type="ECO:0000256" key="5">
    <source>
        <dbReference type="PROSITE-ProRule" id="PRU00277"/>
    </source>
</evidence>
<evidence type="ECO:0000313" key="8">
    <source>
        <dbReference type="EMBL" id="CAD9234425.1"/>
    </source>
</evidence>
<evidence type="ECO:0000256" key="6">
    <source>
        <dbReference type="SAM" id="MobiDB-lite"/>
    </source>
</evidence>
<evidence type="ECO:0000256" key="3">
    <source>
        <dbReference type="ARBA" id="ARBA00023110"/>
    </source>
</evidence>
<comment type="catalytic activity">
    <reaction evidence="1 5">
        <text>[protein]-peptidylproline (omega=180) = [protein]-peptidylproline (omega=0)</text>
        <dbReference type="Rhea" id="RHEA:16237"/>
        <dbReference type="Rhea" id="RHEA-COMP:10747"/>
        <dbReference type="Rhea" id="RHEA-COMP:10748"/>
        <dbReference type="ChEBI" id="CHEBI:83833"/>
        <dbReference type="ChEBI" id="CHEBI:83834"/>
        <dbReference type="EC" id="5.2.1.8"/>
    </reaction>
</comment>